<protein>
    <submittedName>
        <fullName evidence="2">Vegetative cell wall protein gp1-like</fullName>
    </submittedName>
</protein>
<dbReference type="Proteomes" id="UP001140949">
    <property type="component" value="Unassembled WGS sequence"/>
</dbReference>
<comment type="caution">
    <text evidence="2">The sequence shown here is derived from an EMBL/GenBank/DDBJ whole genome shotgun (WGS) entry which is preliminary data.</text>
</comment>
<dbReference type="EMBL" id="JANAVB010024997">
    <property type="protein sequence ID" value="KAJ6821539.1"/>
    <property type="molecule type" value="Genomic_DNA"/>
</dbReference>
<proteinExistence type="predicted"/>
<organism evidence="2 3">
    <name type="scientific">Iris pallida</name>
    <name type="common">Sweet iris</name>
    <dbReference type="NCBI Taxonomy" id="29817"/>
    <lineage>
        <taxon>Eukaryota</taxon>
        <taxon>Viridiplantae</taxon>
        <taxon>Streptophyta</taxon>
        <taxon>Embryophyta</taxon>
        <taxon>Tracheophyta</taxon>
        <taxon>Spermatophyta</taxon>
        <taxon>Magnoliopsida</taxon>
        <taxon>Liliopsida</taxon>
        <taxon>Asparagales</taxon>
        <taxon>Iridaceae</taxon>
        <taxon>Iridoideae</taxon>
        <taxon>Irideae</taxon>
        <taxon>Iris</taxon>
    </lineage>
</organism>
<accession>A0AAX6FYK0</accession>
<feature type="region of interest" description="Disordered" evidence="1">
    <location>
        <begin position="42"/>
        <end position="92"/>
    </location>
</feature>
<name>A0AAX6FYK0_IRIPA</name>
<evidence type="ECO:0000313" key="3">
    <source>
        <dbReference type="Proteomes" id="UP001140949"/>
    </source>
</evidence>
<reference evidence="2" key="2">
    <citation type="submission" date="2023-04" db="EMBL/GenBank/DDBJ databases">
        <authorList>
            <person name="Bruccoleri R.E."/>
            <person name="Oakeley E.J."/>
            <person name="Faust A.-M."/>
            <person name="Dessus-Babus S."/>
            <person name="Altorfer M."/>
            <person name="Burckhardt D."/>
            <person name="Oertli M."/>
            <person name="Naumann U."/>
            <person name="Petersen F."/>
            <person name="Wong J."/>
        </authorList>
    </citation>
    <scope>NUCLEOTIDE SEQUENCE</scope>
    <source>
        <strain evidence="2">GSM-AAB239-AS_SAM_17_03QT</strain>
        <tissue evidence="2">Leaf</tissue>
    </source>
</reference>
<evidence type="ECO:0000256" key="1">
    <source>
        <dbReference type="SAM" id="MobiDB-lite"/>
    </source>
</evidence>
<feature type="region of interest" description="Disordered" evidence="1">
    <location>
        <begin position="1"/>
        <end position="30"/>
    </location>
</feature>
<sequence>MPPSQIWDAAGSGMLVSRGSDVEPQPCSRAPPLRQVVPEIAAGAQTERSDHARVWNPQLRRSCSHPPLRRDHFAPSSSPVSRRSFPTTSYRP</sequence>
<dbReference type="AlphaFoldDB" id="A0AAX6FYK0"/>
<evidence type="ECO:0000313" key="2">
    <source>
        <dbReference type="EMBL" id="KAJ6821539.1"/>
    </source>
</evidence>
<reference evidence="2" key="1">
    <citation type="journal article" date="2023" name="GigaByte">
        <title>Genome assembly of the bearded iris, Iris pallida Lam.</title>
        <authorList>
            <person name="Bruccoleri R.E."/>
            <person name="Oakeley E.J."/>
            <person name="Faust A.M.E."/>
            <person name="Altorfer M."/>
            <person name="Dessus-Babus S."/>
            <person name="Burckhardt D."/>
            <person name="Oertli M."/>
            <person name="Naumann U."/>
            <person name="Petersen F."/>
            <person name="Wong J."/>
        </authorList>
    </citation>
    <scope>NUCLEOTIDE SEQUENCE</scope>
    <source>
        <strain evidence="2">GSM-AAB239-AS_SAM_17_03QT</strain>
    </source>
</reference>
<gene>
    <name evidence="2" type="ORF">M6B38_391560</name>
</gene>
<keyword evidence="3" id="KW-1185">Reference proteome</keyword>
<feature type="compositionally biased region" description="Low complexity" evidence="1">
    <location>
        <begin position="75"/>
        <end position="92"/>
    </location>
</feature>